<keyword evidence="1" id="KW-0597">Phosphoprotein</keyword>
<feature type="transmembrane region" description="Helical" evidence="4">
    <location>
        <begin position="41"/>
        <end position="59"/>
    </location>
</feature>
<evidence type="ECO:0000256" key="4">
    <source>
        <dbReference type="SAM" id="Phobius"/>
    </source>
</evidence>
<dbReference type="GO" id="GO:0000155">
    <property type="term" value="F:phosphorelay sensor kinase activity"/>
    <property type="evidence" value="ECO:0007669"/>
    <property type="project" value="InterPro"/>
</dbReference>
<dbReference type="PANTHER" id="PTHR40448">
    <property type="entry name" value="TWO-COMPONENT SENSOR HISTIDINE KINASE"/>
    <property type="match status" value="1"/>
</dbReference>
<evidence type="ECO:0000256" key="2">
    <source>
        <dbReference type="ARBA" id="ARBA00022679"/>
    </source>
</evidence>
<dbReference type="PANTHER" id="PTHR40448:SF1">
    <property type="entry name" value="TWO-COMPONENT SENSOR HISTIDINE KINASE"/>
    <property type="match status" value="1"/>
</dbReference>
<dbReference type="InterPro" id="IPR016120">
    <property type="entry name" value="Sig_transdc_His_kin_SpoOB"/>
</dbReference>
<dbReference type="AlphaFoldDB" id="F7QWM6"/>
<sequence>MKFHGSFLGGFLVNLELLIPISLSIGIVLLFNTYQFKRMNIVSIINICIAFILSLYNGIYYHERYLLLLLVLVIEVIVINKKIITVDIAVLLIIYLFFVLDYNILLFLTHLVGTIAGKITKFDEFLIGVLIIVSLIVVYLLLKNNRNKINKIIETIKHNTILLKTIISVVLILLFSESLILFLVDIYGIRELVQGFLIAFLGIVTGMILLILDYYIVMYQEKVQYKLQREKYIQQEKYLSALEKSYQDLRKARHDYQNTLLAIQGAINEKNILEAENYLKEILKQTNNDTKNEAKILFNLNKIKLSGIRNLLAVKIKKMQEFGIKYTMEVMDDIDNLPGDIVSIVRIIGILVDNAIEASQNQDNPQINLALIKYNSKAYSFSIVNKINKKVELNKIIERGYTTKENHTGLGLDNVLQLVEKSENFTLEINQSNNTIEFDFMMEGM</sequence>
<proteinExistence type="predicted"/>
<evidence type="ECO:0000313" key="6">
    <source>
        <dbReference type="EMBL" id="EGM49644.1"/>
    </source>
</evidence>
<protein>
    <recommendedName>
        <fullName evidence="5">Sensor histidine kinase NatK-like C-terminal domain-containing protein</fullName>
    </recommendedName>
</protein>
<dbReference type="Gene3D" id="3.30.565.10">
    <property type="entry name" value="Histidine kinase-like ATPase, C-terminal domain"/>
    <property type="match status" value="1"/>
</dbReference>
<feature type="transmembrane region" description="Helical" evidence="4">
    <location>
        <begin position="196"/>
        <end position="217"/>
    </location>
</feature>
<keyword evidence="4" id="KW-0472">Membrane</keyword>
<evidence type="ECO:0000313" key="7">
    <source>
        <dbReference type="Proteomes" id="UP000003074"/>
    </source>
</evidence>
<evidence type="ECO:0000256" key="3">
    <source>
        <dbReference type="ARBA" id="ARBA00022777"/>
    </source>
</evidence>
<dbReference type="InterPro" id="IPR036890">
    <property type="entry name" value="HATPase_C_sf"/>
</dbReference>
<dbReference type="SUPFAM" id="SSF55890">
    <property type="entry name" value="Sporulation response regulatory protein Spo0B"/>
    <property type="match status" value="1"/>
</dbReference>
<feature type="transmembrane region" description="Helical" evidence="4">
    <location>
        <begin position="12"/>
        <end position="34"/>
    </location>
</feature>
<dbReference type="SUPFAM" id="SSF55874">
    <property type="entry name" value="ATPase domain of HSP90 chaperone/DNA topoisomerase II/histidine kinase"/>
    <property type="match status" value="1"/>
</dbReference>
<reference evidence="6 7" key="1">
    <citation type="journal article" date="2011" name="J. Bacteriol.">
        <title>Genome Sequence of Lactobacillus salivarius GJ-24, a Probiotic Strain Isolated from Healthy Adult Intestine.</title>
        <authorList>
            <person name="Cho Y.J."/>
            <person name="Choi J.K."/>
            <person name="Kim J.H."/>
            <person name="Lim Y.S."/>
            <person name="Ham J.S."/>
            <person name="Kang D.K."/>
            <person name="Chun J."/>
            <person name="Paik H.D."/>
            <person name="Kim G.B."/>
        </authorList>
    </citation>
    <scope>NUCLEOTIDE SEQUENCE [LARGE SCALE GENOMIC DNA]</scope>
    <source>
        <strain evidence="6 7">GJ-24</strain>
    </source>
</reference>
<feature type="transmembrane region" description="Helical" evidence="4">
    <location>
        <begin position="162"/>
        <end position="184"/>
    </location>
</feature>
<feature type="transmembrane region" description="Helical" evidence="4">
    <location>
        <begin position="88"/>
        <end position="113"/>
    </location>
</feature>
<dbReference type="EMBL" id="AFOI01000009">
    <property type="protein sequence ID" value="EGM49644.1"/>
    <property type="molecule type" value="Genomic_DNA"/>
</dbReference>
<keyword evidence="2" id="KW-0808">Transferase</keyword>
<evidence type="ECO:0000256" key="1">
    <source>
        <dbReference type="ARBA" id="ARBA00022553"/>
    </source>
</evidence>
<dbReference type="Pfam" id="PF14501">
    <property type="entry name" value="HATPase_c_5"/>
    <property type="match status" value="1"/>
</dbReference>
<dbReference type="Proteomes" id="UP000003074">
    <property type="component" value="Unassembled WGS sequence"/>
</dbReference>
<keyword evidence="4" id="KW-0812">Transmembrane</keyword>
<evidence type="ECO:0000259" key="5">
    <source>
        <dbReference type="Pfam" id="PF14501"/>
    </source>
</evidence>
<organism evidence="6 7">
    <name type="scientific">Ligilactobacillus salivarius GJ-24</name>
    <dbReference type="NCBI Taxonomy" id="1041521"/>
    <lineage>
        <taxon>Bacteria</taxon>
        <taxon>Bacillati</taxon>
        <taxon>Bacillota</taxon>
        <taxon>Bacilli</taxon>
        <taxon>Lactobacillales</taxon>
        <taxon>Lactobacillaceae</taxon>
        <taxon>Ligilactobacillus</taxon>
    </lineage>
</organism>
<dbReference type="InterPro" id="IPR032834">
    <property type="entry name" value="NatK-like_C"/>
</dbReference>
<comment type="caution">
    <text evidence="6">The sequence shown here is derived from an EMBL/GenBank/DDBJ whole genome shotgun (WGS) entry which is preliminary data.</text>
</comment>
<feature type="transmembrane region" description="Helical" evidence="4">
    <location>
        <begin position="125"/>
        <end position="142"/>
    </location>
</feature>
<feature type="transmembrane region" description="Helical" evidence="4">
    <location>
        <begin position="65"/>
        <end position="81"/>
    </location>
</feature>
<feature type="domain" description="Sensor histidine kinase NatK-like C-terminal" evidence="5">
    <location>
        <begin position="341"/>
        <end position="441"/>
    </location>
</feature>
<keyword evidence="3" id="KW-0418">Kinase</keyword>
<dbReference type="PATRIC" id="fig|1041521.3.peg.1721"/>
<dbReference type="GO" id="GO:0042802">
    <property type="term" value="F:identical protein binding"/>
    <property type="evidence" value="ECO:0007669"/>
    <property type="project" value="TreeGrafter"/>
</dbReference>
<keyword evidence="4" id="KW-1133">Transmembrane helix</keyword>
<name>F7QWM6_9LACO</name>
<gene>
    <name evidence="6" type="ORF">LSGJ_01706</name>
</gene>
<accession>F7QWM6</accession>